<reference evidence="1" key="2">
    <citation type="submission" date="2017-11" db="EMBL/GenBank/DDBJ databases">
        <title>Coralsnake Venomics: Analyses of Venom Gland Transcriptomes and Proteomes of Six Brazilian Taxa.</title>
        <authorList>
            <person name="Aird S.D."/>
            <person name="Jorge da Silva N."/>
            <person name="Qiu L."/>
            <person name="Villar-Briones A."/>
            <person name="Aparecida-Saddi V."/>
            <person name="Campos-Telles M.P."/>
            <person name="Grau M."/>
            <person name="Mikheyev A.S."/>
        </authorList>
    </citation>
    <scope>NUCLEOTIDE SEQUENCE</scope>
    <source>
        <tissue evidence="1">Venom_gland</tissue>
    </source>
</reference>
<sequence>MEVDTGSALSIVSWSTLKQIIPHFKKQKLQNCYLTLRDYQGASIPIVGTGKFLAQFQQFRGQLPLLIVDGSLPSLLGLDWFPALGLHVRGILSIATSKLDKLYTDYADVFSEGLGCYVGTPISFNVDASAVPVRLKPHRVPFAVRPKLDQELDKLIN</sequence>
<dbReference type="PANTHER" id="PTHR37984:SF12">
    <property type="entry name" value="RIBONUCLEASE H"/>
    <property type="match status" value="1"/>
</dbReference>
<reference evidence="1" key="1">
    <citation type="submission" date="2017-07" db="EMBL/GenBank/DDBJ databases">
        <authorList>
            <person name="Mikheyev A."/>
            <person name="Grau M."/>
        </authorList>
    </citation>
    <scope>NUCLEOTIDE SEQUENCE</scope>
    <source>
        <tissue evidence="1">Venom_gland</tissue>
    </source>
</reference>
<dbReference type="PANTHER" id="PTHR37984">
    <property type="entry name" value="PROTEIN CBG26694"/>
    <property type="match status" value="1"/>
</dbReference>
<evidence type="ECO:0008006" key="2">
    <source>
        <dbReference type="Google" id="ProtNLM"/>
    </source>
</evidence>
<dbReference type="AlphaFoldDB" id="A0A2D4LWC9"/>
<evidence type="ECO:0000313" key="1">
    <source>
        <dbReference type="EMBL" id="LAB25013.1"/>
    </source>
</evidence>
<proteinExistence type="predicted"/>
<organism evidence="1">
    <name type="scientific">Micrurus spixii</name>
    <name type="common">Amazon coral snake</name>
    <dbReference type="NCBI Taxonomy" id="129469"/>
    <lineage>
        <taxon>Eukaryota</taxon>
        <taxon>Metazoa</taxon>
        <taxon>Chordata</taxon>
        <taxon>Craniata</taxon>
        <taxon>Vertebrata</taxon>
        <taxon>Euteleostomi</taxon>
        <taxon>Lepidosauria</taxon>
        <taxon>Squamata</taxon>
        <taxon>Bifurcata</taxon>
        <taxon>Unidentata</taxon>
        <taxon>Episquamata</taxon>
        <taxon>Toxicofera</taxon>
        <taxon>Serpentes</taxon>
        <taxon>Colubroidea</taxon>
        <taxon>Elapidae</taxon>
        <taxon>Elapinae</taxon>
        <taxon>Micrurus</taxon>
    </lineage>
</organism>
<dbReference type="EMBL" id="IACM01043846">
    <property type="protein sequence ID" value="LAB25013.1"/>
    <property type="molecule type" value="Transcribed_RNA"/>
</dbReference>
<protein>
    <recommendedName>
        <fullName evidence="2">Peptidase A2 domain-containing protein</fullName>
    </recommendedName>
</protein>
<accession>A0A2D4LWC9</accession>
<dbReference type="InterPro" id="IPR050951">
    <property type="entry name" value="Retrovirus_Pol_polyprotein"/>
</dbReference>
<name>A0A2D4LWC9_9SAUR</name>